<dbReference type="Pfam" id="PF01554">
    <property type="entry name" value="MatE"/>
    <property type="match status" value="1"/>
</dbReference>
<evidence type="ECO:0000313" key="4">
    <source>
        <dbReference type="Proteomes" id="UP000631114"/>
    </source>
</evidence>
<evidence type="ECO:0000256" key="1">
    <source>
        <dbReference type="ARBA" id="ARBA00010199"/>
    </source>
</evidence>
<feature type="transmembrane region" description="Helical" evidence="2">
    <location>
        <begin position="40"/>
        <end position="62"/>
    </location>
</feature>
<dbReference type="GO" id="GO:0042910">
    <property type="term" value="F:xenobiotic transmembrane transporter activity"/>
    <property type="evidence" value="ECO:0007669"/>
    <property type="project" value="InterPro"/>
</dbReference>
<dbReference type="OrthoDB" id="2126698at2759"/>
<comment type="caution">
    <text evidence="3">The sequence shown here is derived from an EMBL/GenBank/DDBJ whole genome shotgun (WGS) entry which is preliminary data.</text>
</comment>
<comment type="similarity">
    <text evidence="1">Belongs to the multi antimicrobial extrusion (MATE) (TC 2.A.66.1) family.</text>
</comment>
<organism evidence="3 4">
    <name type="scientific">Coptis chinensis</name>
    <dbReference type="NCBI Taxonomy" id="261450"/>
    <lineage>
        <taxon>Eukaryota</taxon>
        <taxon>Viridiplantae</taxon>
        <taxon>Streptophyta</taxon>
        <taxon>Embryophyta</taxon>
        <taxon>Tracheophyta</taxon>
        <taxon>Spermatophyta</taxon>
        <taxon>Magnoliopsida</taxon>
        <taxon>Ranunculales</taxon>
        <taxon>Ranunculaceae</taxon>
        <taxon>Coptidoideae</taxon>
        <taxon>Coptis</taxon>
    </lineage>
</organism>
<evidence type="ECO:0000256" key="2">
    <source>
        <dbReference type="SAM" id="Phobius"/>
    </source>
</evidence>
<gene>
    <name evidence="3" type="ORF">IFM89_034999</name>
</gene>
<sequence>MVMMAVVIQTIFAVMIFATKKDFPSIFTEDEWVMNKVTKLAPFLCVSIFLSSVQPVLSGVAIGAGWQAIVAYVNIGCYYLMGLATGAILGFKFHLGLEVFTVGSASRRRICWHYDPVVRRWRYRTTLSLWRVSLAKERVASWGSSDVESTFDSNVF</sequence>
<dbReference type="GO" id="GO:0015297">
    <property type="term" value="F:antiporter activity"/>
    <property type="evidence" value="ECO:0007669"/>
    <property type="project" value="InterPro"/>
</dbReference>
<keyword evidence="4" id="KW-1185">Reference proteome</keyword>
<reference evidence="3 4" key="1">
    <citation type="submission" date="2020-10" db="EMBL/GenBank/DDBJ databases">
        <title>The Coptis chinensis genome and diversification of protoberbering-type alkaloids.</title>
        <authorList>
            <person name="Wang B."/>
            <person name="Shu S."/>
            <person name="Song C."/>
            <person name="Liu Y."/>
        </authorList>
    </citation>
    <scope>NUCLEOTIDE SEQUENCE [LARGE SCALE GENOMIC DNA]</scope>
    <source>
        <strain evidence="3">HL-2020</strain>
        <tissue evidence="3">Leaf</tissue>
    </source>
</reference>
<proteinExistence type="inferred from homology"/>
<name>A0A835MDB1_9MAGN</name>
<evidence type="ECO:0000313" key="3">
    <source>
        <dbReference type="EMBL" id="KAF9622869.1"/>
    </source>
</evidence>
<dbReference type="PANTHER" id="PTHR11206">
    <property type="entry name" value="MULTIDRUG RESISTANCE PROTEIN"/>
    <property type="match status" value="1"/>
</dbReference>
<dbReference type="Proteomes" id="UP000631114">
    <property type="component" value="Unassembled WGS sequence"/>
</dbReference>
<dbReference type="EMBL" id="JADFTS010000002">
    <property type="protein sequence ID" value="KAF9622869.1"/>
    <property type="molecule type" value="Genomic_DNA"/>
</dbReference>
<dbReference type="InterPro" id="IPR002528">
    <property type="entry name" value="MATE_fam"/>
</dbReference>
<dbReference type="GO" id="GO:0016020">
    <property type="term" value="C:membrane"/>
    <property type="evidence" value="ECO:0007669"/>
    <property type="project" value="InterPro"/>
</dbReference>
<protein>
    <submittedName>
        <fullName evidence="3">Uncharacterized protein</fullName>
    </submittedName>
</protein>
<keyword evidence="2" id="KW-0472">Membrane</keyword>
<dbReference type="AlphaFoldDB" id="A0A835MDB1"/>
<keyword evidence="2" id="KW-0812">Transmembrane</keyword>
<keyword evidence="2" id="KW-1133">Transmembrane helix</keyword>
<accession>A0A835MDB1</accession>
<feature type="transmembrane region" description="Helical" evidence="2">
    <location>
        <begin position="69"/>
        <end position="91"/>
    </location>
</feature>